<dbReference type="InterPro" id="IPR014710">
    <property type="entry name" value="RmlC-like_jellyroll"/>
</dbReference>
<dbReference type="Proteomes" id="UP000294558">
    <property type="component" value="Unassembled WGS sequence"/>
</dbReference>
<evidence type="ECO:0000313" key="3">
    <source>
        <dbReference type="Proteomes" id="UP000294558"/>
    </source>
</evidence>
<sequence>MCFMCVDDVEWEQLDWGSTGWVVRPQNVADASKMCVLDVKLDIGKGHDFHTHPNQEEIILVRSGTVEQWIGRERKFLTAGDSAFIPMGQVHASFVPTDAREPVRLFVVLGPSFGPNGYEAVDCSTEEPWASLRPT</sequence>
<keyword evidence="3" id="KW-1185">Reference proteome</keyword>
<comment type="caution">
    <text evidence="2">The sequence shown here is derived from an EMBL/GenBank/DDBJ whole genome shotgun (WGS) entry which is preliminary data.</text>
</comment>
<dbReference type="EMBL" id="SOAU01000001">
    <property type="protein sequence ID" value="TDT18129.1"/>
    <property type="molecule type" value="Genomic_DNA"/>
</dbReference>
<evidence type="ECO:0000313" key="2">
    <source>
        <dbReference type="EMBL" id="TDT18129.1"/>
    </source>
</evidence>
<dbReference type="SUPFAM" id="SSF51182">
    <property type="entry name" value="RmlC-like cupins"/>
    <property type="match status" value="1"/>
</dbReference>
<feature type="domain" description="Cupin type-2" evidence="1">
    <location>
        <begin position="39"/>
        <end position="108"/>
    </location>
</feature>
<gene>
    <name evidence="2" type="ORF">BDK89_3745</name>
</gene>
<protein>
    <recommendedName>
        <fullName evidence="1">Cupin type-2 domain-containing protein</fullName>
    </recommendedName>
</protein>
<dbReference type="InterPro" id="IPR013096">
    <property type="entry name" value="Cupin_2"/>
</dbReference>
<name>A0A4R7I554_9ACTN</name>
<proteinExistence type="predicted"/>
<evidence type="ECO:0000259" key="1">
    <source>
        <dbReference type="Pfam" id="PF07883"/>
    </source>
</evidence>
<dbReference type="OrthoDB" id="9791637at2"/>
<organism evidence="2 3">
    <name type="scientific">Ilumatobacter fluminis</name>
    <dbReference type="NCBI Taxonomy" id="467091"/>
    <lineage>
        <taxon>Bacteria</taxon>
        <taxon>Bacillati</taxon>
        <taxon>Actinomycetota</taxon>
        <taxon>Acidimicrobiia</taxon>
        <taxon>Acidimicrobiales</taxon>
        <taxon>Ilumatobacteraceae</taxon>
        <taxon>Ilumatobacter</taxon>
    </lineage>
</organism>
<dbReference type="CDD" id="cd02208">
    <property type="entry name" value="cupin_RmlC-like"/>
    <property type="match status" value="1"/>
</dbReference>
<dbReference type="AlphaFoldDB" id="A0A4R7I554"/>
<dbReference type="Gene3D" id="2.60.120.10">
    <property type="entry name" value="Jelly Rolls"/>
    <property type="match status" value="1"/>
</dbReference>
<dbReference type="InterPro" id="IPR011051">
    <property type="entry name" value="RmlC_Cupin_sf"/>
</dbReference>
<dbReference type="Pfam" id="PF07883">
    <property type="entry name" value="Cupin_2"/>
    <property type="match status" value="1"/>
</dbReference>
<reference evidence="2 3" key="1">
    <citation type="submission" date="2019-03" db="EMBL/GenBank/DDBJ databases">
        <title>Sequencing the genomes of 1000 actinobacteria strains.</title>
        <authorList>
            <person name="Klenk H.-P."/>
        </authorList>
    </citation>
    <scope>NUCLEOTIDE SEQUENCE [LARGE SCALE GENOMIC DNA]</scope>
    <source>
        <strain evidence="2 3">DSM 18936</strain>
    </source>
</reference>
<accession>A0A4R7I554</accession>